<accession>A0A7W7CGV2</accession>
<dbReference type="RefSeq" id="WP_185005016.1">
    <property type="nucleotide sequence ID" value="NZ_BAAAUI010000025.1"/>
</dbReference>
<dbReference type="Gene3D" id="3.40.50.720">
    <property type="entry name" value="NAD(P)-binding Rossmann-like Domain"/>
    <property type="match status" value="1"/>
</dbReference>
<gene>
    <name evidence="3" type="ORF">HNR67_005367</name>
</gene>
<dbReference type="PANTHER" id="PTHR24321">
    <property type="entry name" value="DEHYDROGENASES, SHORT CHAIN"/>
    <property type="match status" value="1"/>
</dbReference>
<sequence length="268" mass="27174">MALLAGKTAIITGASSGIGAAAAVVFAGHGANVVLADVNADAGAEVAQLVQDGGGQALFVATDVTREAEVAALVRAAVARFGRVDCAFNNAGIDGPVAGLEEHTEENWDLVLGVNLKGVALCMKHEVRQMLAQGGGGAIVNTASVVALMAVDAGIAPYVASKHAVVGLTHTAALEYATRGIRVNAICPGGVRTPLAEHVQQQGAGTDELALAMIPMRRLAEPREIAEPAAWLCSDAASYVTGSTFTVDGGMTTGHPTPLRVPVPEPRS</sequence>
<dbReference type="Pfam" id="PF13561">
    <property type="entry name" value="adh_short_C2"/>
    <property type="match status" value="1"/>
</dbReference>
<name>A0A7W7CGV2_9PSEU</name>
<dbReference type="PRINTS" id="PR00081">
    <property type="entry name" value="GDHRDH"/>
</dbReference>
<evidence type="ECO:0000313" key="3">
    <source>
        <dbReference type="EMBL" id="MBB4679249.1"/>
    </source>
</evidence>
<dbReference type="AlphaFoldDB" id="A0A7W7CGV2"/>
<evidence type="ECO:0000256" key="2">
    <source>
        <dbReference type="ARBA" id="ARBA00023002"/>
    </source>
</evidence>
<dbReference type="CDD" id="cd05233">
    <property type="entry name" value="SDR_c"/>
    <property type="match status" value="1"/>
</dbReference>
<dbReference type="InterPro" id="IPR036291">
    <property type="entry name" value="NAD(P)-bd_dom_sf"/>
</dbReference>
<dbReference type="FunFam" id="3.40.50.720:FF:000084">
    <property type="entry name" value="Short-chain dehydrogenase reductase"/>
    <property type="match status" value="1"/>
</dbReference>
<dbReference type="InterPro" id="IPR020904">
    <property type="entry name" value="Sc_DH/Rdtase_CS"/>
</dbReference>
<evidence type="ECO:0000256" key="1">
    <source>
        <dbReference type="ARBA" id="ARBA00006484"/>
    </source>
</evidence>
<dbReference type="NCBIfam" id="NF005559">
    <property type="entry name" value="PRK07231.1"/>
    <property type="match status" value="1"/>
</dbReference>
<dbReference type="Proteomes" id="UP000533598">
    <property type="component" value="Unassembled WGS sequence"/>
</dbReference>
<dbReference type="PRINTS" id="PR00080">
    <property type="entry name" value="SDRFAMILY"/>
</dbReference>
<dbReference type="InterPro" id="IPR002347">
    <property type="entry name" value="SDR_fam"/>
</dbReference>
<dbReference type="PANTHER" id="PTHR24321:SF11">
    <property type="entry name" value="BLR0893 PROTEIN"/>
    <property type="match status" value="1"/>
</dbReference>
<comment type="similarity">
    <text evidence="1">Belongs to the short-chain dehydrogenases/reductases (SDR) family.</text>
</comment>
<dbReference type="EMBL" id="JACHMH010000001">
    <property type="protein sequence ID" value="MBB4679249.1"/>
    <property type="molecule type" value="Genomic_DNA"/>
</dbReference>
<dbReference type="SUPFAM" id="SSF51735">
    <property type="entry name" value="NAD(P)-binding Rossmann-fold domains"/>
    <property type="match status" value="1"/>
</dbReference>
<evidence type="ECO:0000313" key="4">
    <source>
        <dbReference type="Proteomes" id="UP000533598"/>
    </source>
</evidence>
<reference evidence="3 4" key="1">
    <citation type="submission" date="2020-08" db="EMBL/GenBank/DDBJ databases">
        <title>Sequencing the genomes of 1000 actinobacteria strains.</title>
        <authorList>
            <person name="Klenk H.-P."/>
        </authorList>
    </citation>
    <scope>NUCLEOTIDE SEQUENCE [LARGE SCALE GENOMIC DNA]</scope>
    <source>
        <strain evidence="3 4">DSM 44230</strain>
    </source>
</reference>
<comment type="caution">
    <text evidence="3">The sequence shown here is derived from an EMBL/GenBank/DDBJ whole genome shotgun (WGS) entry which is preliminary data.</text>
</comment>
<organism evidence="3 4">
    <name type="scientific">Crossiella cryophila</name>
    <dbReference type="NCBI Taxonomy" id="43355"/>
    <lineage>
        <taxon>Bacteria</taxon>
        <taxon>Bacillati</taxon>
        <taxon>Actinomycetota</taxon>
        <taxon>Actinomycetes</taxon>
        <taxon>Pseudonocardiales</taxon>
        <taxon>Pseudonocardiaceae</taxon>
        <taxon>Crossiella</taxon>
    </lineage>
</organism>
<keyword evidence="4" id="KW-1185">Reference proteome</keyword>
<protein>
    <submittedName>
        <fullName evidence="3">NAD(P)-dependent dehydrogenase (Short-subunit alcohol dehydrogenase family)</fullName>
    </submittedName>
</protein>
<dbReference type="GO" id="GO:0016491">
    <property type="term" value="F:oxidoreductase activity"/>
    <property type="evidence" value="ECO:0007669"/>
    <property type="project" value="UniProtKB-KW"/>
</dbReference>
<proteinExistence type="inferred from homology"/>
<dbReference type="PROSITE" id="PS00061">
    <property type="entry name" value="ADH_SHORT"/>
    <property type="match status" value="1"/>
</dbReference>
<keyword evidence="2" id="KW-0560">Oxidoreductase</keyword>